<protein>
    <submittedName>
        <fullName evidence="4">Uncharacterized protein</fullName>
    </submittedName>
</protein>
<feature type="compositionally biased region" description="Acidic residues" evidence="1">
    <location>
        <begin position="207"/>
        <end position="218"/>
    </location>
</feature>
<keyword evidence="2" id="KW-0812">Transmembrane</keyword>
<feature type="transmembrane region" description="Helical" evidence="2">
    <location>
        <begin position="12"/>
        <end position="36"/>
    </location>
</feature>
<dbReference type="AlphaFoldDB" id="A0A9P7MUC1"/>
<dbReference type="OrthoDB" id="4502894at2759"/>
<dbReference type="Proteomes" id="UP000742024">
    <property type="component" value="Unassembled WGS sequence"/>
</dbReference>
<evidence type="ECO:0000313" key="4">
    <source>
        <dbReference type="EMBL" id="KAG5968715.1"/>
    </source>
</evidence>
<evidence type="ECO:0000313" key="5">
    <source>
        <dbReference type="Proteomes" id="UP000742024"/>
    </source>
</evidence>
<feature type="transmembrane region" description="Helical" evidence="2">
    <location>
        <begin position="48"/>
        <end position="71"/>
    </location>
</feature>
<organism evidence="4 6">
    <name type="scientific">Claviceps arundinis</name>
    <dbReference type="NCBI Taxonomy" id="1623583"/>
    <lineage>
        <taxon>Eukaryota</taxon>
        <taxon>Fungi</taxon>
        <taxon>Dikarya</taxon>
        <taxon>Ascomycota</taxon>
        <taxon>Pezizomycotina</taxon>
        <taxon>Sordariomycetes</taxon>
        <taxon>Hypocreomycetidae</taxon>
        <taxon>Hypocreales</taxon>
        <taxon>Clavicipitaceae</taxon>
        <taxon>Claviceps</taxon>
    </lineage>
</organism>
<feature type="region of interest" description="Disordered" evidence="1">
    <location>
        <begin position="182"/>
        <end position="218"/>
    </location>
</feature>
<name>A0A9P7MUC1_9HYPO</name>
<proteinExistence type="predicted"/>
<keyword evidence="2" id="KW-1133">Transmembrane helix</keyword>
<keyword evidence="5" id="KW-1185">Reference proteome</keyword>
<sequence>MEDASAPESTFFSALLHIINSAWSLAWSFSWGRYAALLARGVVFPLRVLWTPVSYLVGVFKTVFAPVAYVIDYAGGWVGYLVGVLIGLEPLYTFFSVAAFVGILTGIFMALLSALLTTSLNMHDTSDDTQVASLRAQLRRRLQIQARKEQYLQEQYLSGGYPLSQKQQQQQFGHESDWHWADPATLASSPKGSRFRRISSLQAETIHEEDDDDDDSGQ</sequence>
<dbReference type="Proteomes" id="UP000784919">
    <property type="component" value="Unassembled WGS sequence"/>
</dbReference>
<reference evidence="4 5" key="1">
    <citation type="journal article" date="2020" name="bioRxiv">
        <title>Whole genome comparisons of ergot fungi reveals the divergence and evolution of species within the genus Claviceps are the result of varying mechanisms driving genome evolution and host range expansion.</title>
        <authorList>
            <person name="Wyka S.A."/>
            <person name="Mondo S.J."/>
            <person name="Liu M."/>
            <person name="Dettman J."/>
            <person name="Nalam V."/>
            <person name="Broders K.D."/>
        </authorList>
    </citation>
    <scope>NUCLEOTIDE SEQUENCE</scope>
    <source>
        <strain evidence="4">CCC 1102</strain>
        <strain evidence="3 5">LM583</strain>
    </source>
</reference>
<accession>A0A9P7MUC1</accession>
<evidence type="ECO:0000256" key="2">
    <source>
        <dbReference type="SAM" id="Phobius"/>
    </source>
</evidence>
<gene>
    <name evidence="4" type="ORF">E4U56_000258</name>
    <name evidence="3" type="ORF">E4U57_002039</name>
</gene>
<dbReference type="EMBL" id="SRPS01000102">
    <property type="protein sequence ID" value="KAG5968715.1"/>
    <property type="molecule type" value="Genomic_DNA"/>
</dbReference>
<keyword evidence="2" id="KW-0472">Membrane</keyword>
<evidence type="ECO:0000313" key="6">
    <source>
        <dbReference type="Proteomes" id="UP000784919"/>
    </source>
</evidence>
<evidence type="ECO:0000313" key="3">
    <source>
        <dbReference type="EMBL" id="KAG5957077.1"/>
    </source>
</evidence>
<dbReference type="EMBL" id="SRPR01000181">
    <property type="protein sequence ID" value="KAG5957077.1"/>
    <property type="molecule type" value="Genomic_DNA"/>
</dbReference>
<feature type="transmembrane region" description="Helical" evidence="2">
    <location>
        <begin position="91"/>
        <end position="116"/>
    </location>
</feature>
<comment type="caution">
    <text evidence="4">The sequence shown here is derived from an EMBL/GenBank/DDBJ whole genome shotgun (WGS) entry which is preliminary data.</text>
</comment>
<evidence type="ECO:0000256" key="1">
    <source>
        <dbReference type="SAM" id="MobiDB-lite"/>
    </source>
</evidence>